<gene>
    <name evidence="1" type="ORF">OVA965_LOCUS30423</name>
    <name evidence="2" type="ORF">TMI583_LOCUS31224</name>
</gene>
<organism evidence="2 3">
    <name type="scientific">Didymodactylos carnosus</name>
    <dbReference type="NCBI Taxonomy" id="1234261"/>
    <lineage>
        <taxon>Eukaryota</taxon>
        <taxon>Metazoa</taxon>
        <taxon>Spiralia</taxon>
        <taxon>Gnathifera</taxon>
        <taxon>Rotifera</taxon>
        <taxon>Eurotatoria</taxon>
        <taxon>Bdelloidea</taxon>
        <taxon>Philodinida</taxon>
        <taxon>Philodinidae</taxon>
        <taxon>Didymodactylos</taxon>
    </lineage>
</organism>
<dbReference type="AlphaFoldDB" id="A0A8S2RBT7"/>
<sequence>MAIDDDKHYFPLLNDPDSITPEFIYKLKRATENVISVTDSASKKQEKILSANNLPTQDLQQRQTKVKSYRRRLKAMAIAARFNSGTIKKQTNKGT</sequence>
<evidence type="ECO:0000313" key="3">
    <source>
        <dbReference type="Proteomes" id="UP000682733"/>
    </source>
</evidence>
<reference evidence="2" key="1">
    <citation type="submission" date="2021-02" db="EMBL/GenBank/DDBJ databases">
        <authorList>
            <person name="Nowell W R."/>
        </authorList>
    </citation>
    <scope>NUCLEOTIDE SEQUENCE</scope>
</reference>
<evidence type="ECO:0000313" key="2">
    <source>
        <dbReference type="EMBL" id="CAF4153852.1"/>
    </source>
</evidence>
<name>A0A8S2RBT7_9BILA</name>
<evidence type="ECO:0000313" key="1">
    <source>
        <dbReference type="EMBL" id="CAF1342806.1"/>
    </source>
</evidence>
<protein>
    <submittedName>
        <fullName evidence="2">Uncharacterized protein</fullName>
    </submittedName>
</protein>
<dbReference type="Proteomes" id="UP000682733">
    <property type="component" value="Unassembled WGS sequence"/>
</dbReference>
<dbReference type="EMBL" id="CAJOBA010043724">
    <property type="protein sequence ID" value="CAF4153852.1"/>
    <property type="molecule type" value="Genomic_DNA"/>
</dbReference>
<proteinExistence type="predicted"/>
<dbReference type="Proteomes" id="UP000677228">
    <property type="component" value="Unassembled WGS sequence"/>
</dbReference>
<comment type="caution">
    <text evidence="2">The sequence shown here is derived from an EMBL/GenBank/DDBJ whole genome shotgun (WGS) entry which is preliminary data.</text>
</comment>
<accession>A0A8S2RBT7</accession>
<dbReference type="EMBL" id="CAJNOK010022096">
    <property type="protein sequence ID" value="CAF1342806.1"/>
    <property type="molecule type" value="Genomic_DNA"/>
</dbReference>